<feature type="compositionally biased region" description="Low complexity" evidence="2">
    <location>
        <begin position="156"/>
        <end position="175"/>
    </location>
</feature>
<reference evidence="3 4" key="1">
    <citation type="submission" date="2020-02" db="EMBL/GenBank/DDBJ databases">
        <authorList>
            <person name="Ma Q."/>
            <person name="Huang Y."/>
            <person name="Song X."/>
            <person name="Pei D."/>
        </authorList>
    </citation>
    <scope>NUCLEOTIDE SEQUENCE [LARGE SCALE GENOMIC DNA]</scope>
    <source>
        <strain evidence="3">Sxm20200214</strain>
        <tissue evidence="3">Leaf</tissue>
    </source>
</reference>
<evidence type="ECO:0000256" key="1">
    <source>
        <dbReference type="SAM" id="Coils"/>
    </source>
</evidence>
<protein>
    <submittedName>
        <fullName evidence="3">Uncharacterized protein</fullName>
    </submittedName>
</protein>
<feature type="region of interest" description="Disordered" evidence="2">
    <location>
        <begin position="19"/>
        <end position="192"/>
    </location>
</feature>
<gene>
    <name evidence="3" type="ORF">Bca52824_054038</name>
</gene>
<evidence type="ECO:0000256" key="2">
    <source>
        <dbReference type="SAM" id="MobiDB-lite"/>
    </source>
</evidence>
<accession>A0A8X7R527</accession>
<keyword evidence="1" id="KW-0175">Coiled coil</keyword>
<proteinExistence type="predicted"/>
<name>A0A8X7R527_BRACI</name>
<dbReference type="EMBL" id="JAAMPC010000011">
    <property type="protein sequence ID" value="KAG2282818.1"/>
    <property type="molecule type" value="Genomic_DNA"/>
</dbReference>
<keyword evidence="4" id="KW-1185">Reference proteome</keyword>
<feature type="coiled-coil region" evidence="1">
    <location>
        <begin position="261"/>
        <end position="341"/>
    </location>
</feature>
<dbReference type="OrthoDB" id="1132774at2759"/>
<organism evidence="3 4">
    <name type="scientific">Brassica carinata</name>
    <name type="common">Ethiopian mustard</name>
    <name type="synonym">Abyssinian cabbage</name>
    <dbReference type="NCBI Taxonomy" id="52824"/>
    <lineage>
        <taxon>Eukaryota</taxon>
        <taxon>Viridiplantae</taxon>
        <taxon>Streptophyta</taxon>
        <taxon>Embryophyta</taxon>
        <taxon>Tracheophyta</taxon>
        <taxon>Spermatophyta</taxon>
        <taxon>Magnoliopsida</taxon>
        <taxon>eudicotyledons</taxon>
        <taxon>Gunneridae</taxon>
        <taxon>Pentapetalae</taxon>
        <taxon>rosids</taxon>
        <taxon>malvids</taxon>
        <taxon>Brassicales</taxon>
        <taxon>Brassicaceae</taxon>
        <taxon>Brassiceae</taxon>
        <taxon>Brassica</taxon>
    </lineage>
</organism>
<sequence length="604" mass="67175">MPSVEPSRPPNEVVATDITNAALQRQAPSPDASAAASSASKKKKSRKRSCDDTSAGKDHEKLPEGTGPSDRTETAEPSKKKRKKKQSSNRQSLPEENAGIRGTEVTGSAAQAGSTTEPPPNLALIDGSGDASPEVSLQKKKKSKRTSEQGTTSRQVPSAAAPSVARAPAPSMPRALVPITSTGGAPAVRKTPRVEFPDRVSFEYDGPTPLIYAPNRCAELASQIKCGLKPLPPVADLIFKDEYVDAARTKLLCDGVSNFVIEKYDMVLKEALSESERLKRSVAAKGRLLRQKRAEWQEEYEMMAEKRDRAVARRKAQKERADAAEAELSIAHSTIEAMELRKANLMEEMGVKGAEHKKELDRLRDLRVYEVTKERVRVETEMIAKSNKNFGNLRDWWACCGPFDKARLFQSQAFGTKKCLEALKASGRDIPQETIDMFAAQEKQFEEEMILVLSPLKLDSPFVDMRAFVGLDPHGTNAHLVDPRTAAPLRSPTNRLELRSFLLVPRGTVPQKATFRPLLFKLSTMERSRRKTRLGPPSLRSLSPRLPTKRMVRMGNRTRMRMTKGSTRAKVKRSTTPRPTLQRTHLRFARARRPLVLKMKVRIS</sequence>
<evidence type="ECO:0000313" key="4">
    <source>
        <dbReference type="Proteomes" id="UP000886595"/>
    </source>
</evidence>
<feature type="region of interest" description="Disordered" evidence="2">
    <location>
        <begin position="561"/>
        <end position="580"/>
    </location>
</feature>
<feature type="compositionally biased region" description="Basic residues" evidence="2">
    <location>
        <begin position="561"/>
        <end position="575"/>
    </location>
</feature>
<dbReference type="AlphaFoldDB" id="A0A8X7R527"/>
<comment type="caution">
    <text evidence="3">The sequence shown here is derived from an EMBL/GenBank/DDBJ whole genome shotgun (WGS) entry which is preliminary data.</text>
</comment>
<evidence type="ECO:0000313" key="3">
    <source>
        <dbReference type="EMBL" id="KAG2282818.1"/>
    </source>
</evidence>
<feature type="compositionally biased region" description="Basic and acidic residues" evidence="2">
    <location>
        <begin position="48"/>
        <end position="63"/>
    </location>
</feature>
<feature type="compositionally biased region" description="Polar residues" evidence="2">
    <location>
        <begin position="105"/>
        <end position="116"/>
    </location>
</feature>
<dbReference type="Proteomes" id="UP000886595">
    <property type="component" value="Unassembled WGS sequence"/>
</dbReference>